<keyword evidence="7 9" id="KW-0675">Receptor</keyword>
<dbReference type="RefSeq" id="XP_022105085.1">
    <property type="nucleotide sequence ID" value="XM_022249393.1"/>
</dbReference>
<sequence length="307" mass="33500">MEVSWLRRAPGITSSCLAILLGIPGNLLVVCVYRCKSTRTSTHVLICALAAADLLASLLIVFNPLFQRPQYLHEYSVVTKIHIALIDTLQLAGAFLLTGIAFDRYDAICRPHRRLLSIRRARALVGGCVGLWGVLTIITLVLVTPNSSPGDRRACSARLLVVISLPSTLWLCCFVTVVSLYAMVYKTVQKQGKVGASVVDQPRIPNAMTDEAKGDSDARHFGLTANSDAIPSSSLAGIWLNVMNCRGTPVPYGSAIVADVLMSFVMANNSANPFIYSLVNGNFRKSCLEILRKTRAKICRCFCRRVI</sequence>
<dbReference type="AlphaFoldDB" id="A0A8B7ZJM7"/>
<dbReference type="PANTHER" id="PTHR24230">
    <property type="entry name" value="G-PROTEIN COUPLED RECEPTOR"/>
    <property type="match status" value="1"/>
</dbReference>
<evidence type="ECO:0000256" key="10">
    <source>
        <dbReference type="SAM" id="Phobius"/>
    </source>
</evidence>
<evidence type="ECO:0000256" key="7">
    <source>
        <dbReference type="ARBA" id="ARBA00023170"/>
    </source>
</evidence>
<dbReference type="PRINTS" id="PR00237">
    <property type="entry name" value="GPCRRHODOPSN"/>
</dbReference>
<dbReference type="InterPro" id="IPR000276">
    <property type="entry name" value="GPCR_Rhodpsn"/>
</dbReference>
<evidence type="ECO:0000256" key="6">
    <source>
        <dbReference type="ARBA" id="ARBA00023136"/>
    </source>
</evidence>
<feature type="transmembrane region" description="Helical" evidence="10">
    <location>
        <begin position="123"/>
        <end position="143"/>
    </location>
</feature>
<comment type="similarity">
    <text evidence="9">Belongs to the G-protein coupled receptor 1 family.</text>
</comment>
<evidence type="ECO:0000256" key="1">
    <source>
        <dbReference type="ARBA" id="ARBA00004651"/>
    </source>
</evidence>
<proteinExistence type="inferred from homology"/>
<dbReference type="PROSITE" id="PS50262">
    <property type="entry name" value="G_PROTEIN_RECEP_F1_2"/>
    <property type="match status" value="1"/>
</dbReference>
<name>A0A8B7ZJM7_ACAPL</name>
<feature type="transmembrane region" description="Helical" evidence="10">
    <location>
        <begin position="12"/>
        <end position="33"/>
    </location>
</feature>
<evidence type="ECO:0000256" key="2">
    <source>
        <dbReference type="ARBA" id="ARBA00022475"/>
    </source>
</evidence>
<evidence type="ECO:0000256" key="4">
    <source>
        <dbReference type="ARBA" id="ARBA00022989"/>
    </source>
</evidence>
<reference evidence="13" key="1">
    <citation type="submission" date="2025-08" db="UniProtKB">
        <authorList>
            <consortium name="RefSeq"/>
        </authorList>
    </citation>
    <scope>IDENTIFICATION</scope>
</reference>
<dbReference type="CDD" id="cd00637">
    <property type="entry name" value="7tm_classA_rhodopsin-like"/>
    <property type="match status" value="1"/>
</dbReference>
<evidence type="ECO:0000313" key="12">
    <source>
        <dbReference type="Proteomes" id="UP000694845"/>
    </source>
</evidence>
<dbReference type="SUPFAM" id="SSF81321">
    <property type="entry name" value="Family A G protein-coupled receptor-like"/>
    <property type="match status" value="1"/>
</dbReference>
<keyword evidence="3 9" id="KW-0812">Transmembrane</keyword>
<dbReference type="Pfam" id="PF00001">
    <property type="entry name" value="7tm_1"/>
    <property type="match status" value="1"/>
</dbReference>
<evidence type="ECO:0000259" key="11">
    <source>
        <dbReference type="PROSITE" id="PS50262"/>
    </source>
</evidence>
<keyword evidence="5 9" id="KW-0297">G-protein coupled receptor</keyword>
<dbReference type="Gene3D" id="1.20.1070.10">
    <property type="entry name" value="Rhodopsin 7-helix transmembrane proteins"/>
    <property type="match status" value="1"/>
</dbReference>
<dbReference type="Proteomes" id="UP000694845">
    <property type="component" value="Unplaced"/>
</dbReference>
<protein>
    <submittedName>
        <fullName evidence="13">Olfactory receptor 4M1-like</fullName>
    </submittedName>
</protein>
<dbReference type="GO" id="GO:0005886">
    <property type="term" value="C:plasma membrane"/>
    <property type="evidence" value="ECO:0007669"/>
    <property type="project" value="UniProtKB-SubCell"/>
</dbReference>
<keyword evidence="12" id="KW-1185">Reference proteome</keyword>
<dbReference type="InterPro" id="IPR017452">
    <property type="entry name" value="GPCR_Rhodpsn_7TM"/>
</dbReference>
<keyword evidence="2" id="KW-1003">Cell membrane</keyword>
<evidence type="ECO:0000313" key="13">
    <source>
        <dbReference type="RefSeq" id="XP_022105085.1"/>
    </source>
</evidence>
<organism evidence="12 13">
    <name type="scientific">Acanthaster planci</name>
    <name type="common">Crown-of-thorns starfish</name>
    <dbReference type="NCBI Taxonomy" id="133434"/>
    <lineage>
        <taxon>Eukaryota</taxon>
        <taxon>Metazoa</taxon>
        <taxon>Echinodermata</taxon>
        <taxon>Eleutherozoa</taxon>
        <taxon>Asterozoa</taxon>
        <taxon>Asteroidea</taxon>
        <taxon>Valvatacea</taxon>
        <taxon>Valvatida</taxon>
        <taxon>Acanthasteridae</taxon>
        <taxon>Acanthaster</taxon>
    </lineage>
</organism>
<dbReference type="GO" id="GO:0007218">
    <property type="term" value="P:neuropeptide signaling pathway"/>
    <property type="evidence" value="ECO:0007669"/>
    <property type="project" value="TreeGrafter"/>
</dbReference>
<feature type="domain" description="G-protein coupled receptors family 1 profile" evidence="11">
    <location>
        <begin position="25"/>
        <end position="276"/>
    </location>
</feature>
<evidence type="ECO:0000256" key="5">
    <source>
        <dbReference type="ARBA" id="ARBA00023040"/>
    </source>
</evidence>
<keyword evidence="6 10" id="KW-0472">Membrane</keyword>
<feature type="transmembrane region" description="Helical" evidence="10">
    <location>
        <begin position="163"/>
        <end position="184"/>
    </location>
</feature>
<dbReference type="GeneID" id="110987014"/>
<evidence type="ECO:0000256" key="9">
    <source>
        <dbReference type="RuleBase" id="RU000688"/>
    </source>
</evidence>
<comment type="subcellular location">
    <subcellularLocation>
        <location evidence="1">Cell membrane</location>
        <topology evidence="1">Multi-pass membrane protein</topology>
    </subcellularLocation>
</comment>
<evidence type="ECO:0000256" key="3">
    <source>
        <dbReference type="ARBA" id="ARBA00022692"/>
    </source>
</evidence>
<dbReference type="GO" id="GO:0008528">
    <property type="term" value="F:G protein-coupled peptide receptor activity"/>
    <property type="evidence" value="ECO:0007669"/>
    <property type="project" value="TreeGrafter"/>
</dbReference>
<dbReference type="KEGG" id="aplc:110987014"/>
<evidence type="ECO:0000256" key="8">
    <source>
        <dbReference type="ARBA" id="ARBA00023224"/>
    </source>
</evidence>
<feature type="transmembrane region" description="Helical" evidence="10">
    <location>
        <begin position="45"/>
        <end position="66"/>
    </location>
</feature>
<feature type="transmembrane region" description="Helical" evidence="10">
    <location>
        <begin position="81"/>
        <end position="102"/>
    </location>
</feature>
<keyword evidence="4 10" id="KW-1133">Transmembrane helix</keyword>
<gene>
    <name evidence="13" type="primary">LOC110987014</name>
</gene>
<dbReference type="PANTHER" id="PTHR24230:SF0">
    <property type="entry name" value="G-PROTEIN COUPLED RECEPTORS FAMILY 1 PROFILE DOMAIN-CONTAINING PROTEIN"/>
    <property type="match status" value="1"/>
</dbReference>
<keyword evidence="8 9" id="KW-0807">Transducer</keyword>
<accession>A0A8B7ZJM7</accession>
<dbReference type="PROSITE" id="PS00237">
    <property type="entry name" value="G_PROTEIN_RECEP_F1_1"/>
    <property type="match status" value="1"/>
</dbReference>